<comment type="caution">
    <text evidence="2">The sequence shown here is derived from an EMBL/GenBank/DDBJ whole genome shotgun (WGS) entry which is preliminary data.</text>
</comment>
<evidence type="ECO:0000313" key="3">
    <source>
        <dbReference type="Proteomes" id="UP000018877"/>
    </source>
</evidence>
<organism evidence="2 3">
    <name type="scientific">Neobacillus vireti LMG 21834</name>
    <dbReference type="NCBI Taxonomy" id="1131730"/>
    <lineage>
        <taxon>Bacteria</taxon>
        <taxon>Bacillati</taxon>
        <taxon>Bacillota</taxon>
        <taxon>Bacilli</taxon>
        <taxon>Bacillales</taxon>
        <taxon>Bacillaceae</taxon>
        <taxon>Neobacillus</taxon>
    </lineage>
</organism>
<keyword evidence="1" id="KW-1133">Transmembrane helix</keyword>
<dbReference type="RefSeq" id="WP_024029370.1">
    <property type="nucleotide sequence ID" value="NZ_ALAN01000086.1"/>
</dbReference>
<accession>A0AB94IL74</accession>
<gene>
    <name evidence="2" type="ORF">BAVI_15957</name>
</gene>
<feature type="transmembrane region" description="Helical" evidence="1">
    <location>
        <begin position="6"/>
        <end position="39"/>
    </location>
</feature>
<keyword evidence="1" id="KW-0472">Membrane</keyword>
<proteinExistence type="predicted"/>
<evidence type="ECO:0000313" key="2">
    <source>
        <dbReference type="EMBL" id="ETI67757.1"/>
    </source>
</evidence>
<protein>
    <submittedName>
        <fullName evidence="2">Uncharacterized protein</fullName>
    </submittedName>
</protein>
<sequence>MNRLFGLLIISLSLLTASIVLQVAWLILIVLILGILLLIPNSKNRNNENEFVPDEEIEAEILNSNHKNK</sequence>
<name>A0AB94IL74_9BACI</name>
<keyword evidence="1" id="KW-0812">Transmembrane</keyword>
<keyword evidence="3" id="KW-1185">Reference proteome</keyword>
<reference evidence="2 3" key="1">
    <citation type="journal article" date="2014" name="Environ. Microbiol.">
        <title>The nitrate-ammonifying and nosZ-carrying bacterium Bacillus vireti is a potent source and sink for nitric and nitrous oxide under high nitrate conditions.</title>
        <authorList>
            <person name="Mania D."/>
            <person name="Heylen K."/>
            <person name="van Spanning R.J."/>
            <person name="Frostegard A."/>
        </authorList>
    </citation>
    <scope>NUCLEOTIDE SEQUENCE [LARGE SCALE GENOMIC DNA]</scope>
    <source>
        <strain evidence="2 3">LMG 21834</strain>
    </source>
</reference>
<evidence type="ECO:0000256" key="1">
    <source>
        <dbReference type="SAM" id="Phobius"/>
    </source>
</evidence>
<dbReference type="AlphaFoldDB" id="A0AB94IL74"/>
<dbReference type="Proteomes" id="UP000018877">
    <property type="component" value="Unassembled WGS sequence"/>
</dbReference>
<dbReference type="EMBL" id="ALAN01000086">
    <property type="protein sequence ID" value="ETI67757.1"/>
    <property type="molecule type" value="Genomic_DNA"/>
</dbReference>